<evidence type="ECO:0000313" key="12">
    <source>
        <dbReference type="Proteomes" id="UP000887577"/>
    </source>
</evidence>
<evidence type="ECO:0000256" key="5">
    <source>
        <dbReference type="ARBA" id="ARBA00022737"/>
    </source>
</evidence>
<dbReference type="WBParaSite" id="PSU_v2.g1165.t1">
    <property type="protein sequence ID" value="PSU_v2.g1165.t1"/>
    <property type="gene ID" value="PSU_v2.g1165"/>
</dbReference>
<keyword evidence="4 9" id="KW-0479">Metal-binding</keyword>
<keyword evidence="12" id="KW-1185">Reference proteome</keyword>
<dbReference type="Gene3D" id="4.10.1000.40">
    <property type="match status" value="1"/>
</dbReference>
<evidence type="ECO:0000256" key="6">
    <source>
        <dbReference type="ARBA" id="ARBA00022771"/>
    </source>
</evidence>
<feature type="compositionally biased region" description="Polar residues" evidence="10">
    <location>
        <begin position="490"/>
        <end position="511"/>
    </location>
</feature>
<dbReference type="InterPro" id="IPR000571">
    <property type="entry name" value="Znf_CCCH"/>
</dbReference>
<dbReference type="Proteomes" id="UP000887577">
    <property type="component" value="Unplaced"/>
</dbReference>
<name>A0A914Y1E8_9BILA</name>
<evidence type="ECO:0000256" key="2">
    <source>
        <dbReference type="ARBA" id="ARBA00008423"/>
    </source>
</evidence>
<feature type="region of interest" description="Disordered" evidence="10">
    <location>
        <begin position="475"/>
        <end position="584"/>
    </location>
</feature>
<evidence type="ECO:0000256" key="1">
    <source>
        <dbReference type="ARBA" id="ARBA00004123"/>
    </source>
</evidence>
<feature type="region of interest" description="Disordered" evidence="10">
    <location>
        <begin position="254"/>
        <end position="279"/>
    </location>
</feature>
<accession>A0A914Y1E8</accession>
<sequence length="664" mass="75456">MATNEFTKKLRAAIKTKIQELGIEVDDELPDYIMIMIANKKDKAKMKNDLMLFLSDNTDPFVDWLFDFFEKVNKKENEEAKAREPEKPVVKKRHSSEERQIKSRSRSPVRRSRSRSARRTRHEEEKPKRAPIRAPSPKRERSSRRRDERRRRSRSADDDRRSKRRDDRKKITYSDEDDEEPQRTVKSHVVVAKAERPPSPKLASQVVVKRRKADPIDAKAGSSLFKRALTDTLRDDEQPQTKYRRREGDVLQVNSLRTSRRTVTQNEDESDISEEEEERETQFIVKLGKGAITRKTIRASMDEAPPGDENYAVQHAAEKVLRRKRRVDDPGTTVASLAKHWNGKIEFDDDDEEDESDNEAEIDAFLASAHDSRIPPTEALSRPLQYIVPQKKQFGTSKPPEVGKIAERCKFWPKCRNEETCSYSHPSKPCINFPNCWFGDKCMFIHPQCKFEPNCNKPTCPYTHALPRPIAPRAATALPPRQPHPLPSATPATGSDSSGNASAPTNANSEPSKIASEPNEGQNSSEQQTTEEQNGVTIHENSGDTEVEQQNGETKPAAEIQLSESQTTEEKAEEAVADSKSGVPDILVSKAPTLSKPSAMSIQSASTQLTSTSNVMCRFAGRCHNEGCSFRHPKRCRYDEACTNESCYFWHPKKNAGRFRWVKT</sequence>
<dbReference type="GO" id="GO:0043488">
    <property type="term" value="P:regulation of mRNA stability"/>
    <property type="evidence" value="ECO:0007669"/>
    <property type="project" value="InterPro"/>
</dbReference>
<evidence type="ECO:0000256" key="3">
    <source>
        <dbReference type="ARBA" id="ARBA00015071"/>
    </source>
</evidence>
<feature type="compositionally biased region" description="Basic and acidic residues" evidence="10">
    <location>
        <begin position="230"/>
        <end position="239"/>
    </location>
</feature>
<evidence type="ECO:0000256" key="4">
    <source>
        <dbReference type="ARBA" id="ARBA00022723"/>
    </source>
</evidence>
<keyword evidence="5" id="KW-0677">Repeat</keyword>
<feature type="compositionally biased region" description="Acidic residues" evidence="10">
    <location>
        <begin position="266"/>
        <end position="279"/>
    </location>
</feature>
<dbReference type="InterPro" id="IPR040366">
    <property type="entry name" value="Nab2/ZC3H14"/>
</dbReference>
<feature type="zinc finger region" description="C3H1-type" evidence="9">
    <location>
        <begin position="424"/>
        <end position="449"/>
    </location>
</feature>
<dbReference type="AlphaFoldDB" id="A0A914Y1E8"/>
<keyword evidence="7 9" id="KW-0862">Zinc</keyword>
<keyword evidence="6 9" id="KW-0863">Zinc-finger</keyword>
<dbReference type="PROSITE" id="PS50103">
    <property type="entry name" value="ZF_C3H1"/>
    <property type="match status" value="1"/>
</dbReference>
<dbReference type="Gene3D" id="4.10.1000.30">
    <property type="match status" value="1"/>
</dbReference>
<feature type="compositionally biased region" description="Basic and acidic residues" evidence="10">
    <location>
        <begin position="154"/>
        <end position="173"/>
    </location>
</feature>
<dbReference type="GO" id="GO:0008143">
    <property type="term" value="F:poly(A) binding"/>
    <property type="evidence" value="ECO:0007669"/>
    <property type="project" value="InterPro"/>
</dbReference>
<dbReference type="Gene3D" id="1.20.1390.10">
    <property type="entry name" value="PWI domain"/>
    <property type="match status" value="1"/>
</dbReference>
<feature type="domain" description="C3H1-type" evidence="11">
    <location>
        <begin position="424"/>
        <end position="449"/>
    </location>
</feature>
<evidence type="ECO:0000259" key="11">
    <source>
        <dbReference type="PROSITE" id="PS50103"/>
    </source>
</evidence>
<dbReference type="GO" id="GO:0005737">
    <property type="term" value="C:cytoplasm"/>
    <property type="evidence" value="ECO:0007669"/>
    <property type="project" value="TreeGrafter"/>
</dbReference>
<proteinExistence type="inferred from homology"/>
<feature type="compositionally biased region" description="Basic residues" evidence="10">
    <location>
        <begin position="102"/>
        <end position="120"/>
    </location>
</feature>
<dbReference type="Pfam" id="PF01480">
    <property type="entry name" value="PWI"/>
    <property type="match status" value="1"/>
</dbReference>
<dbReference type="PANTHER" id="PTHR14738">
    <property type="entry name" value="ZINC FINGER CCCH DOMAIN-CONTAINING PROTEIN 14"/>
    <property type="match status" value="1"/>
</dbReference>
<dbReference type="GO" id="GO:0005634">
    <property type="term" value="C:nucleus"/>
    <property type="evidence" value="ECO:0007669"/>
    <property type="project" value="UniProtKB-SubCell"/>
</dbReference>
<dbReference type="FunFam" id="4.10.1000.40:FF:000006">
    <property type="entry name" value="Zinc finger CCCH domain-containing protein 14"/>
    <property type="match status" value="1"/>
</dbReference>
<dbReference type="Pfam" id="PF14608">
    <property type="entry name" value="zf-CCCH_2"/>
    <property type="match status" value="5"/>
</dbReference>
<dbReference type="InterPro" id="IPR002483">
    <property type="entry name" value="PWI_dom"/>
</dbReference>
<dbReference type="GO" id="GO:0008270">
    <property type="term" value="F:zinc ion binding"/>
    <property type="evidence" value="ECO:0007669"/>
    <property type="project" value="UniProtKB-KW"/>
</dbReference>
<feature type="compositionally biased region" description="Basic residues" evidence="10">
    <location>
        <begin position="141"/>
        <end position="153"/>
    </location>
</feature>
<feature type="compositionally biased region" description="Basic and acidic residues" evidence="10">
    <location>
        <begin position="76"/>
        <end position="101"/>
    </location>
</feature>
<comment type="subcellular location">
    <subcellularLocation>
        <location evidence="1">Nucleus</location>
    </subcellularLocation>
</comment>
<keyword evidence="8" id="KW-0539">Nucleus</keyword>
<organism evidence="12 13">
    <name type="scientific">Panagrolaimus superbus</name>
    <dbReference type="NCBI Taxonomy" id="310955"/>
    <lineage>
        <taxon>Eukaryota</taxon>
        <taxon>Metazoa</taxon>
        <taxon>Ecdysozoa</taxon>
        <taxon>Nematoda</taxon>
        <taxon>Chromadorea</taxon>
        <taxon>Rhabditida</taxon>
        <taxon>Tylenchina</taxon>
        <taxon>Panagrolaimomorpha</taxon>
        <taxon>Panagrolaimoidea</taxon>
        <taxon>Panagrolaimidae</taxon>
        <taxon>Panagrolaimus</taxon>
    </lineage>
</organism>
<evidence type="ECO:0000313" key="13">
    <source>
        <dbReference type="WBParaSite" id="PSU_v2.g1165.t1"/>
    </source>
</evidence>
<reference evidence="13" key="1">
    <citation type="submission" date="2022-11" db="UniProtKB">
        <authorList>
            <consortium name="WormBaseParasite"/>
        </authorList>
    </citation>
    <scope>IDENTIFICATION</scope>
</reference>
<feature type="region of interest" description="Disordered" evidence="10">
    <location>
        <begin position="230"/>
        <end position="249"/>
    </location>
</feature>
<feature type="region of interest" description="Disordered" evidence="10">
    <location>
        <begin position="76"/>
        <end position="222"/>
    </location>
</feature>
<evidence type="ECO:0000256" key="10">
    <source>
        <dbReference type="SAM" id="MobiDB-lite"/>
    </source>
</evidence>
<comment type="similarity">
    <text evidence="2">Belongs to the ZC3H14 family.</text>
</comment>
<evidence type="ECO:0000256" key="8">
    <source>
        <dbReference type="ARBA" id="ARBA00023242"/>
    </source>
</evidence>
<dbReference type="PANTHER" id="PTHR14738:SF29">
    <property type="entry name" value="ZINC FINGER CCCH DOMAIN-CONTAINING PROTEIN 14"/>
    <property type="match status" value="1"/>
</dbReference>
<protein>
    <recommendedName>
        <fullName evidence="3">Zinc finger CCCH domain-containing protein 14</fullName>
    </recommendedName>
</protein>
<evidence type="ECO:0000256" key="9">
    <source>
        <dbReference type="PROSITE-ProRule" id="PRU00723"/>
    </source>
</evidence>
<feature type="compositionally biased region" description="Polar residues" evidence="10">
    <location>
        <begin position="254"/>
        <end position="265"/>
    </location>
</feature>
<feature type="compositionally biased region" description="Low complexity" evidence="10">
    <location>
        <begin position="520"/>
        <end position="535"/>
    </location>
</feature>
<evidence type="ECO:0000256" key="7">
    <source>
        <dbReference type="ARBA" id="ARBA00022833"/>
    </source>
</evidence>